<protein>
    <recommendedName>
        <fullName evidence="16">Protein kinase domain-containing protein</fullName>
    </recommendedName>
</protein>
<dbReference type="Pfam" id="PF13855">
    <property type="entry name" value="LRR_8"/>
    <property type="match status" value="1"/>
</dbReference>
<keyword evidence="4" id="KW-0808">Transferase</keyword>
<reference evidence="17 18" key="1">
    <citation type="journal article" date="2023" name="Plant Biotechnol. J.">
        <title>Chromosome-level wild Hevea brasiliensis genome provides new tools for genomic-assisted breeding and valuable loci to elevate rubber yield.</title>
        <authorList>
            <person name="Cheng H."/>
            <person name="Song X."/>
            <person name="Hu Y."/>
            <person name="Wu T."/>
            <person name="Yang Q."/>
            <person name="An Z."/>
            <person name="Feng S."/>
            <person name="Deng Z."/>
            <person name="Wu W."/>
            <person name="Zeng X."/>
            <person name="Tu M."/>
            <person name="Wang X."/>
            <person name="Huang H."/>
        </authorList>
    </citation>
    <scope>NUCLEOTIDE SEQUENCE [LARGE SCALE GENOMIC DNA]</scope>
    <source>
        <strain evidence="17">MT/VB/25A 57/8</strain>
    </source>
</reference>
<dbReference type="SUPFAM" id="SSF52058">
    <property type="entry name" value="L domain-like"/>
    <property type="match status" value="1"/>
</dbReference>
<evidence type="ECO:0000256" key="15">
    <source>
        <dbReference type="SAM" id="SignalP"/>
    </source>
</evidence>
<dbReference type="PROSITE" id="PS00108">
    <property type="entry name" value="PROTEIN_KINASE_ST"/>
    <property type="match status" value="1"/>
</dbReference>
<evidence type="ECO:0000256" key="9">
    <source>
        <dbReference type="ARBA" id="ARBA00022777"/>
    </source>
</evidence>
<dbReference type="InterPro" id="IPR032675">
    <property type="entry name" value="LRR_dom_sf"/>
</dbReference>
<evidence type="ECO:0000313" key="17">
    <source>
        <dbReference type="EMBL" id="KAJ9175870.1"/>
    </source>
</evidence>
<dbReference type="Pfam" id="PF23598">
    <property type="entry name" value="LRR_14"/>
    <property type="match status" value="1"/>
</dbReference>
<feature type="binding site" evidence="13">
    <location>
        <position position="762"/>
    </location>
    <ligand>
        <name>ATP</name>
        <dbReference type="ChEBI" id="CHEBI:30616"/>
    </ligand>
</feature>
<evidence type="ECO:0000256" key="7">
    <source>
        <dbReference type="ARBA" id="ARBA00022737"/>
    </source>
</evidence>
<dbReference type="InterPro" id="IPR051809">
    <property type="entry name" value="Plant_receptor-like_S/T_kinase"/>
</dbReference>
<keyword evidence="3" id="KW-0433">Leucine-rich repeat</keyword>
<evidence type="ECO:0000256" key="4">
    <source>
        <dbReference type="ARBA" id="ARBA00022679"/>
    </source>
</evidence>
<dbReference type="PROSITE" id="PS00107">
    <property type="entry name" value="PROTEIN_KINASE_ATP"/>
    <property type="match status" value="1"/>
</dbReference>
<dbReference type="Gene3D" id="1.10.510.10">
    <property type="entry name" value="Transferase(Phosphotransferase) domain 1"/>
    <property type="match status" value="1"/>
</dbReference>
<keyword evidence="12 14" id="KW-0472">Membrane</keyword>
<sequence>MKCGKNGTPTSKTMRPSPSICARAFPALFTLLQWRLLLFVSSSFPSATAATVTQNMGGNKTDYEALLAFKSKITQDPHGIVSSWNDSLHFCKWPGVTCGRRHRRVTMISLMSNELVGSLSPSVGNLSFLRGITLSNNTLHGEIPPEIGRLFRLQVLRLTNNSLEGQIPSNLSRCINLIDLSLGNNKLRGKIPVELGYLSKLRVLSIYENHLQGEIPYSIANLSSLETLSASENFFEGSIPHAAGQLKSLTAIGLGGNKLSGIVPPSLYNLSLITIFSLGDNQLRGSLPPDLGLSFPHLQHIDVRNNQFVGPIPLSIFNASELQLVLLANNNFTGKILNSFGSLPYLTLLGLDDNSLGDGEEDEMDFLGSLANCSSLKVLAIGGNRLGGSLPNTVGNLSTFIFFLGLSGNRISGVIPEGIGNLVSLTLFDLSRNRFTGKIPSSIGKLQNLQRLSLYANGLSGKIPSAVGNLSWLAELYLDYNMLQGDIPSSLKNCTNLLSIYLSHNNLSGNIPSELFGISSLSISLSIAHNQFTGPLPSSVGNLKSLGELDVSWNRLSSEIPTSLGASASLEKLYMENNLFDGSIPSSFSSLTGIQILDLSHNNLSGKIPNYFVKIPFIYLNLSYNNFEGEIPKKGVFTNGSAVSIVGNDRLCGGISKLNLAKCPSKEPRKHKISRFHLSVIIIPCALLGLTVVLSFLFCWFRKKKKEQISGTSLKEPFAQISYEKLLRATGAFSMSNLIGVGSFGSVYRGSIDEDGTVTAIKVLNLQRRGASRSFTAECEALRNIRHRNLVRIITSCSSIDFQGNDFKALVYEYMPNGSLETWLHPVQETYEADRQHKVQNNLSLLRRINIAIDVAYALDYLHHHCHQPIIHCDLKPSNILLDSDMTAHVGDFGLARILPELSKPNQSSSIGIKGTVGYAAPEYGLGTQVSIEGDIYSYGIVVLEMITGKRPTDNMFESGLNLHKFARKSLPDNVMEIVDPMLLRDDMEIMNKRQSINTGNRMEECLISMVEIALACSMESPRDRMDMSKVVHELHKVRDVLQESTAKPHIFRHTGNIVVIT</sequence>
<dbReference type="SUPFAM" id="SSF56112">
    <property type="entry name" value="Protein kinase-like (PK-like)"/>
    <property type="match status" value="1"/>
</dbReference>
<name>A0ABQ9MA81_HEVBR</name>
<dbReference type="EMBL" id="JARPOI010000008">
    <property type="protein sequence ID" value="KAJ9175870.1"/>
    <property type="molecule type" value="Genomic_DNA"/>
</dbReference>
<dbReference type="InterPro" id="IPR000719">
    <property type="entry name" value="Prot_kinase_dom"/>
</dbReference>
<dbReference type="InterPro" id="IPR008271">
    <property type="entry name" value="Ser/Thr_kinase_AS"/>
</dbReference>
<keyword evidence="7" id="KW-0677">Repeat</keyword>
<accession>A0ABQ9MA81</accession>
<keyword evidence="18" id="KW-1185">Reference proteome</keyword>
<evidence type="ECO:0000256" key="1">
    <source>
        <dbReference type="ARBA" id="ARBA00004370"/>
    </source>
</evidence>
<dbReference type="InterPro" id="IPR017441">
    <property type="entry name" value="Protein_kinase_ATP_BS"/>
</dbReference>
<keyword evidence="10 13" id="KW-0067">ATP-binding</keyword>
<keyword evidence="9" id="KW-0418">Kinase</keyword>
<dbReference type="Pfam" id="PF08263">
    <property type="entry name" value="LRRNT_2"/>
    <property type="match status" value="1"/>
</dbReference>
<evidence type="ECO:0000256" key="10">
    <source>
        <dbReference type="ARBA" id="ARBA00022840"/>
    </source>
</evidence>
<keyword evidence="8 13" id="KW-0547">Nucleotide-binding</keyword>
<dbReference type="InterPro" id="IPR003591">
    <property type="entry name" value="Leu-rich_rpt_typical-subtyp"/>
</dbReference>
<evidence type="ECO:0000256" key="13">
    <source>
        <dbReference type="PROSITE-ProRule" id="PRU10141"/>
    </source>
</evidence>
<evidence type="ECO:0000256" key="5">
    <source>
        <dbReference type="ARBA" id="ARBA00022692"/>
    </source>
</evidence>
<keyword evidence="5 14" id="KW-0812">Transmembrane</keyword>
<dbReference type="Gene3D" id="3.30.200.20">
    <property type="entry name" value="Phosphorylase Kinase, domain 1"/>
    <property type="match status" value="1"/>
</dbReference>
<dbReference type="PANTHER" id="PTHR27008">
    <property type="entry name" value="OS04G0122200 PROTEIN"/>
    <property type="match status" value="1"/>
</dbReference>
<comment type="caution">
    <text evidence="17">The sequence shown here is derived from an EMBL/GenBank/DDBJ whole genome shotgun (WGS) entry which is preliminary data.</text>
</comment>
<dbReference type="InterPro" id="IPR013210">
    <property type="entry name" value="LRR_N_plant-typ"/>
</dbReference>
<dbReference type="Pfam" id="PF00560">
    <property type="entry name" value="LRR_1"/>
    <property type="match status" value="3"/>
</dbReference>
<dbReference type="InterPro" id="IPR011009">
    <property type="entry name" value="Kinase-like_dom_sf"/>
</dbReference>
<evidence type="ECO:0000256" key="11">
    <source>
        <dbReference type="ARBA" id="ARBA00022989"/>
    </source>
</evidence>
<dbReference type="InterPro" id="IPR001611">
    <property type="entry name" value="Leu-rich_rpt"/>
</dbReference>
<dbReference type="SUPFAM" id="SSF52047">
    <property type="entry name" value="RNI-like"/>
    <property type="match status" value="1"/>
</dbReference>
<comment type="subcellular location">
    <subcellularLocation>
        <location evidence="1">Membrane</location>
    </subcellularLocation>
</comment>
<dbReference type="Proteomes" id="UP001174677">
    <property type="component" value="Chromosome 8"/>
</dbReference>
<dbReference type="PANTHER" id="PTHR27008:SF596">
    <property type="entry name" value="OS02G0215500 PROTEIN"/>
    <property type="match status" value="1"/>
</dbReference>
<feature type="chain" id="PRO_5046932999" description="Protein kinase domain-containing protein" evidence="15">
    <location>
        <begin position="50"/>
        <end position="1062"/>
    </location>
</feature>
<dbReference type="CDD" id="cd14066">
    <property type="entry name" value="STKc_IRAK"/>
    <property type="match status" value="1"/>
</dbReference>
<gene>
    <name evidence="17" type="ORF">P3X46_014378</name>
</gene>
<feature type="domain" description="Protein kinase" evidence="16">
    <location>
        <begin position="733"/>
        <end position="1039"/>
    </location>
</feature>
<dbReference type="SMART" id="SM00220">
    <property type="entry name" value="S_TKc"/>
    <property type="match status" value="1"/>
</dbReference>
<proteinExistence type="inferred from homology"/>
<organism evidence="17 18">
    <name type="scientific">Hevea brasiliensis</name>
    <name type="common">Para rubber tree</name>
    <name type="synonym">Siphonia brasiliensis</name>
    <dbReference type="NCBI Taxonomy" id="3981"/>
    <lineage>
        <taxon>Eukaryota</taxon>
        <taxon>Viridiplantae</taxon>
        <taxon>Streptophyta</taxon>
        <taxon>Embryophyta</taxon>
        <taxon>Tracheophyta</taxon>
        <taxon>Spermatophyta</taxon>
        <taxon>Magnoliopsida</taxon>
        <taxon>eudicotyledons</taxon>
        <taxon>Gunneridae</taxon>
        <taxon>Pentapetalae</taxon>
        <taxon>rosids</taxon>
        <taxon>fabids</taxon>
        <taxon>Malpighiales</taxon>
        <taxon>Euphorbiaceae</taxon>
        <taxon>Crotonoideae</taxon>
        <taxon>Micrandreae</taxon>
        <taxon>Hevea</taxon>
    </lineage>
</organism>
<dbReference type="PROSITE" id="PS50011">
    <property type="entry name" value="PROTEIN_KINASE_DOM"/>
    <property type="match status" value="1"/>
</dbReference>
<dbReference type="InterPro" id="IPR055414">
    <property type="entry name" value="LRR_R13L4/SHOC2-like"/>
</dbReference>
<evidence type="ECO:0000256" key="12">
    <source>
        <dbReference type="ARBA" id="ARBA00023136"/>
    </source>
</evidence>
<comment type="similarity">
    <text evidence="2">Belongs to the protein kinase superfamily. Ser/Thr protein kinase family.</text>
</comment>
<evidence type="ECO:0000256" key="14">
    <source>
        <dbReference type="SAM" id="Phobius"/>
    </source>
</evidence>
<feature type="transmembrane region" description="Helical" evidence="14">
    <location>
        <begin position="676"/>
        <end position="701"/>
    </location>
</feature>
<evidence type="ECO:0000313" key="18">
    <source>
        <dbReference type="Proteomes" id="UP001174677"/>
    </source>
</evidence>
<dbReference type="Pfam" id="PF00069">
    <property type="entry name" value="Pkinase"/>
    <property type="match status" value="1"/>
</dbReference>
<evidence type="ECO:0000256" key="3">
    <source>
        <dbReference type="ARBA" id="ARBA00022614"/>
    </source>
</evidence>
<feature type="signal peptide" evidence="15">
    <location>
        <begin position="1"/>
        <end position="49"/>
    </location>
</feature>
<dbReference type="SMART" id="SM00369">
    <property type="entry name" value="LRR_TYP"/>
    <property type="match status" value="8"/>
</dbReference>
<evidence type="ECO:0000259" key="16">
    <source>
        <dbReference type="PROSITE" id="PS50011"/>
    </source>
</evidence>
<evidence type="ECO:0000256" key="6">
    <source>
        <dbReference type="ARBA" id="ARBA00022729"/>
    </source>
</evidence>
<evidence type="ECO:0000256" key="2">
    <source>
        <dbReference type="ARBA" id="ARBA00008684"/>
    </source>
</evidence>
<keyword evidence="11 14" id="KW-1133">Transmembrane helix</keyword>
<evidence type="ECO:0000256" key="8">
    <source>
        <dbReference type="ARBA" id="ARBA00022741"/>
    </source>
</evidence>
<dbReference type="Gene3D" id="3.80.10.10">
    <property type="entry name" value="Ribonuclease Inhibitor"/>
    <property type="match status" value="3"/>
</dbReference>
<keyword evidence="6 15" id="KW-0732">Signal</keyword>